<organism evidence="1 2">
    <name type="scientific">Vibrio olivae</name>
    <dbReference type="NCBI Taxonomy" id="1243002"/>
    <lineage>
        <taxon>Bacteria</taxon>
        <taxon>Pseudomonadati</taxon>
        <taxon>Pseudomonadota</taxon>
        <taxon>Gammaproteobacteria</taxon>
        <taxon>Vibrionales</taxon>
        <taxon>Vibrionaceae</taxon>
        <taxon>Vibrio</taxon>
    </lineage>
</organism>
<evidence type="ECO:0000313" key="1">
    <source>
        <dbReference type="EMBL" id="MFB9137705.1"/>
    </source>
</evidence>
<dbReference type="EMBL" id="JBHMEP010000017">
    <property type="protein sequence ID" value="MFB9137705.1"/>
    <property type="molecule type" value="Genomic_DNA"/>
</dbReference>
<proteinExistence type="predicted"/>
<keyword evidence="2" id="KW-1185">Reference proteome</keyword>
<evidence type="ECO:0000313" key="2">
    <source>
        <dbReference type="Proteomes" id="UP001589645"/>
    </source>
</evidence>
<sequence>MITLNDVNNELHVRLYILEVLKDYIRDDDFDGLVDKALDFVMEGVSIPKAPAKDTTMSDISKSVLALVAGAGLDERLSKSSLELAYDRCKMRYVFDPRNRDMHGVVVGYSNDFNSLVAVCDEGSKKGVDKGSTDFVDVNERYVTNGFFYISVEDADKQSSYMGKNP</sequence>
<accession>A0ABV5HTV1</accession>
<dbReference type="Proteomes" id="UP001589645">
    <property type="component" value="Unassembled WGS sequence"/>
</dbReference>
<dbReference type="RefSeq" id="WP_390197812.1">
    <property type="nucleotide sequence ID" value="NZ_JBHMEP010000017.1"/>
</dbReference>
<comment type="caution">
    <text evidence="1">The sequence shown here is derived from an EMBL/GenBank/DDBJ whole genome shotgun (WGS) entry which is preliminary data.</text>
</comment>
<gene>
    <name evidence="1" type="ORF">ACFFUV_22410</name>
</gene>
<name>A0ABV5HTV1_9VIBR</name>
<reference evidence="1 2" key="1">
    <citation type="submission" date="2024-09" db="EMBL/GenBank/DDBJ databases">
        <authorList>
            <person name="Sun Q."/>
            <person name="Mori K."/>
        </authorList>
    </citation>
    <scope>NUCLEOTIDE SEQUENCE [LARGE SCALE GENOMIC DNA]</scope>
    <source>
        <strain evidence="1 2">CECT 8064</strain>
    </source>
</reference>
<protein>
    <submittedName>
        <fullName evidence="1">Uncharacterized protein</fullName>
    </submittedName>
</protein>